<proteinExistence type="predicted"/>
<evidence type="ECO:0000313" key="2">
    <source>
        <dbReference type="Proteomes" id="UP000027432"/>
    </source>
</evidence>
<name>A0A074J614_9RHOB</name>
<dbReference type="EMBL" id="AUND01000034">
    <property type="protein sequence ID" value="KEO51954.1"/>
    <property type="molecule type" value="Genomic_DNA"/>
</dbReference>
<gene>
    <name evidence="1" type="ORF">TP2_10785</name>
</gene>
<protein>
    <submittedName>
        <fullName evidence="1">Uncharacterized protein</fullName>
    </submittedName>
</protein>
<reference evidence="1 2" key="1">
    <citation type="submission" date="2013-07" db="EMBL/GenBank/DDBJ databases">
        <title>Thioclava pacifica DSM 10166 Genome Sequencing.</title>
        <authorList>
            <person name="Lai Q."/>
            <person name="Shao Z."/>
        </authorList>
    </citation>
    <scope>NUCLEOTIDE SEQUENCE [LARGE SCALE GENOMIC DNA]</scope>
    <source>
        <strain evidence="1 2">DSM 10166</strain>
    </source>
</reference>
<evidence type="ECO:0000313" key="1">
    <source>
        <dbReference type="EMBL" id="KEO51954.1"/>
    </source>
</evidence>
<organism evidence="1 2">
    <name type="scientific">Thioclava pacifica DSM 10166</name>
    <dbReference type="NCBI Taxonomy" id="1353537"/>
    <lineage>
        <taxon>Bacteria</taxon>
        <taxon>Pseudomonadati</taxon>
        <taxon>Pseudomonadota</taxon>
        <taxon>Alphaproteobacteria</taxon>
        <taxon>Rhodobacterales</taxon>
        <taxon>Paracoccaceae</taxon>
        <taxon>Thioclava</taxon>
    </lineage>
</organism>
<comment type="caution">
    <text evidence="1">The sequence shown here is derived from an EMBL/GenBank/DDBJ whole genome shotgun (WGS) entry which is preliminary data.</text>
</comment>
<sequence length="48" mass="4927">MDLARAVISEASGGDIWSSWNAGVRSFQLLQISRGRPQAGGGAPTPSA</sequence>
<keyword evidence="2" id="KW-1185">Reference proteome</keyword>
<dbReference type="AlphaFoldDB" id="A0A074J614"/>
<dbReference type="Proteomes" id="UP000027432">
    <property type="component" value="Unassembled WGS sequence"/>
</dbReference>
<accession>A0A074J614</accession>